<proteinExistence type="predicted"/>
<reference evidence="3" key="1">
    <citation type="submission" date="2018-12" db="EMBL/GenBank/DDBJ databases">
        <authorList>
            <person name="Yazar S."/>
        </authorList>
    </citation>
    <scope>NUCLEOTIDE SEQUENCE [LARGE SCALE GENOMIC DNA]</scope>
</reference>
<dbReference type="GO" id="GO:0006355">
    <property type="term" value="P:regulation of DNA-templated transcription"/>
    <property type="evidence" value="ECO:0007669"/>
    <property type="project" value="InterPro"/>
</dbReference>
<evidence type="ECO:0000313" key="2">
    <source>
        <dbReference type="Ensembl" id="ENSVURP00010010567.1"/>
    </source>
</evidence>
<dbReference type="Ensembl" id="ENSVURT00010011985.1">
    <property type="protein sequence ID" value="ENSVURP00010010567.1"/>
    <property type="gene ID" value="ENSVURG00010008170.1"/>
</dbReference>
<dbReference type="PROSITE" id="PS50805">
    <property type="entry name" value="KRAB"/>
    <property type="match status" value="1"/>
</dbReference>
<dbReference type="InterPro" id="IPR036051">
    <property type="entry name" value="KRAB_dom_sf"/>
</dbReference>
<dbReference type="Pfam" id="PF01352">
    <property type="entry name" value="KRAB"/>
    <property type="match status" value="1"/>
</dbReference>
<name>A0A4X2KN62_VOMUR</name>
<dbReference type="PANTHER" id="PTHR23232">
    <property type="entry name" value="KRAB DOMAIN C2H2 ZINC FINGER"/>
    <property type="match status" value="1"/>
</dbReference>
<feature type="domain" description="KRAB" evidence="1">
    <location>
        <begin position="11"/>
        <end position="82"/>
    </location>
</feature>
<dbReference type="Gene3D" id="6.10.140.140">
    <property type="match status" value="1"/>
</dbReference>
<reference evidence="2" key="2">
    <citation type="submission" date="2025-08" db="UniProtKB">
        <authorList>
            <consortium name="Ensembl"/>
        </authorList>
    </citation>
    <scope>IDENTIFICATION</scope>
</reference>
<dbReference type="SUPFAM" id="SSF109640">
    <property type="entry name" value="KRAB domain (Kruppel-associated box)"/>
    <property type="match status" value="1"/>
</dbReference>
<dbReference type="SMART" id="SM00349">
    <property type="entry name" value="KRAB"/>
    <property type="match status" value="1"/>
</dbReference>
<dbReference type="AlphaFoldDB" id="A0A4X2KN62"/>
<sequence length="134" mass="15497">MAPGALALVSVTFDDVIMYFMEQVWRTLEEWQKELYKDKMNINYKTLVSLGCAIPKPDLNIQIEQGKEPFFRDQGHLEITDLAICSSADEHLDLKSPLGQLFSRNSRSLAREKFSTFSQREPFNYSVKSGQQNW</sequence>
<keyword evidence="3" id="KW-1185">Reference proteome</keyword>
<dbReference type="STRING" id="29139.ENSVURP00010010567"/>
<dbReference type="Proteomes" id="UP000314987">
    <property type="component" value="Unassembled WGS sequence"/>
</dbReference>
<dbReference type="OMA" id="MNINYKT"/>
<reference evidence="2" key="3">
    <citation type="submission" date="2025-09" db="UniProtKB">
        <authorList>
            <consortium name="Ensembl"/>
        </authorList>
    </citation>
    <scope>IDENTIFICATION</scope>
</reference>
<evidence type="ECO:0000313" key="3">
    <source>
        <dbReference type="Proteomes" id="UP000314987"/>
    </source>
</evidence>
<dbReference type="GeneTree" id="ENSGT00940000163692"/>
<accession>A0A4X2KN62</accession>
<protein>
    <recommendedName>
        <fullName evidence="1">KRAB domain-containing protein</fullName>
    </recommendedName>
</protein>
<dbReference type="PANTHER" id="PTHR23232:SF118">
    <property type="entry name" value="ZINC FINGER PROTEIN 746"/>
    <property type="match status" value="1"/>
</dbReference>
<organism evidence="2 3">
    <name type="scientific">Vombatus ursinus</name>
    <name type="common">Common wombat</name>
    <dbReference type="NCBI Taxonomy" id="29139"/>
    <lineage>
        <taxon>Eukaryota</taxon>
        <taxon>Metazoa</taxon>
        <taxon>Chordata</taxon>
        <taxon>Craniata</taxon>
        <taxon>Vertebrata</taxon>
        <taxon>Euteleostomi</taxon>
        <taxon>Mammalia</taxon>
        <taxon>Metatheria</taxon>
        <taxon>Diprotodontia</taxon>
        <taxon>Vombatidae</taxon>
        <taxon>Vombatus</taxon>
    </lineage>
</organism>
<dbReference type="CDD" id="cd07765">
    <property type="entry name" value="KRAB_A-box"/>
    <property type="match status" value="1"/>
</dbReference>
<dbReference type="InterPro" id="IPR050169">
    <property type="entry name" value="Krueppel_C2H2_ZnF"/>
</dbReference>
<evidence type="ECO:0000259" key="1">
    <source>
        <dbReference type="PROSITE" id="PS50805"/>
    </source>
</evidence>
<dbReference type="InterPro" id="IPR001909">
    <property type="entry name" value="KRAB"/>
</dbReference>